<dbReference type="EMBL" id="CM002928">
    <property type="protein sequence ID" value="KGN44226.1"/>
    <property type="molecule type" value="Genomic_DNA"/>
</dbReference>
<reference evidence="1 2" key="2">
    <citation type="journal article" date="2009" name="PLoS ONE">
        <title>An integrated genetic and cytogenetic map of the cucumber genome.</title>
        <authorList>
            <person name="Ren Y."/>
            <person name="Zhang Z."/>
            <person name="Liu J."/>
            <person name="Staub J.E."/>
            <person name="Han Y."/>
            <person name="Cheng Z."/>
            <person name="Li X."/>
            <person name="Lu J."/>
            <person name="Miao H."/>
            <person name="Kang H."/>
            <person name="Xie B."/>
            <person name="Gu X."/>
            <person name="Wang X."/>
            <person name="Du Y."/>
            <person name="Jin W."/>
            <person name="Huang S."/>
        </authorList>
    </citation>
    <scope>NUCLEOTIDE SEQUENCE [LARGE SCALE GENOMIC DNA]</scope>
    <source>
        <strain evidence="2">cv. 9930</strain>
    </source>
</reference>
<reference evidence="1 2" key="4">
    <citation type="journal article" date="2011" name="BMC Genomics">
        <title>RNA-Seq improves annotation of protein-coding genes in the cucumber genome.</title>
        <authorList>
            <person name="Li Z."/>
            <person name="Zhang Z."/>
            <person name="Yan P."/>
            <person name="Huang S."/>
            <person name="Fei Z."/>
            <person name="Lin K."/>
        </authorList>
    </citation>
    <scope>NUCLEOTIDE SEQUENCE [LARGE SCALE GENOMIC DNA]</scope>
    <source>
        <strain evidence="2">cv. 9930</strain>
    </source>
</reference>
<name>A0A0A0K8V7_CUCSA</name>
<evidence type="ECO:0000313" key="2">
    <source>
        <dbReference type="Proteomes" id="UP000029981"/>
    </source>
</evidence>
<dbReference type="AlphaFoldDB" id="A0A0A0K8V7"/>
<accession>A0A0A0K8V7</accession>
<protein>
    <submittedName>
        <fullName evidence="1">Uncharacterized protein</fullName>
    </submittedName>
</protein>
<reference evidence="1 2" key="1">
    <citation type="journal article" date="2009" name="Nat. Genet.">
        <title>The genome of the cucumber, Cucumis sativus L.</title>
        <authorList>
            <person name="Huang S."/>
            <person name="Li R."/>
            <person name="Zhang Z."/>
            <person name="Li L."/>
            <person name="Gu X."/>
            <person name="Fan W."/>
            <person name="Lucas W.J."/>
            <person name="Wang X."/>
            <person name="Xie B."/>
            <person name="Ni P."/>
            <person name="Ren Y."/>
            <person name="Zhu H."/>
            <person name="Li J."/>
            <person name="Lin K."/>
            <person name="Jin W."/>
            <person name="Fei Z."/>
            <person name="Li G."/>
            <person name="Staub J."/>
            <person name="Kilian A."/>
            <person name="van der Vossen E.A."/>
            <person name="Wu Y."/>
            <person name="Guo J."/>
            <person name="He J."/>
            <person name="Jia Z."/>
            <person name="Ren Y."/>
            <person name="Tian G."/>
            <person name="Lu Y."/>
            <person name="Ruan J."/>
            <person name="Qian W."/>
            <person name="Wang M."/>
            <person name="Huang Q."/>
            <person name="Li B."/>
            <person name="Xuan Z."/>
            <person name="Cao J."/>
            <person name="Asan"/>
            <person name="Wu Z."/>
            <person name="Zhang J."/>
            <person name="Cai Q."/>
            <person name="Bai Y."/>
            <person name="Zhao B."/>
            <person name="Han Y."/>
            <person name="Li Y."/>
            <person name="Li X."/>
            <person name="Wang S."/>
            <person name="Shi Q."/>
            <person name="Liu S."/>
            <person name="Cho W.K."/>
            <person name="Kim J.Y."/>
            <person name="Xu Y."/>
            <person name="Heller-Uszynska K."/>
            <person name="Miao H."/>
            <person name="Cheng Z."/>
            <person name="Zhang S."/>
            <person name="Wu J."/>
            <person name="Yang Y."/>
            <person name="Kang H."/>
            <person name="Li M."/>
            <person name="Liang H."/>
            <person name="Ren X."/>
            <person name="Shi Z."/>
            <person name="Wen M."/>
            <person name="Jian M."/>
            <person name="Yang H."/>
            <person name="Zhang G."/>
            <person name="Yang Z."/>
            <person name="Chen R."/>
            <person name="Liu S."/>
            <person name="Li J."/>
            <person name="Ma L."/>
            <person name="Liu H."/>
            <person name="Zhou Y."/>
            <person name="Zhao J."/>
            <person name="Fang X."/>
            <person name="Li G."/>
            <person name="Fang L."/>
            <person name="Li Y."/>
            <person name="Liu D."/>
            <person name="Zheng H."/>
            <person name="Zhang Y."/>
            <person name="Qin N."/>
            <person name="Li Z."/>
            <person name="Yang G."/>
            <person name="Yang S."/>
            <person name="Bolund L."/>
            <person name="Kristiansen K."/>
            <person name="Zheng H."/>
            <person name="Li S."/>
            <person name="Zhang X."/>
            <person name="Yang H."/>
            <person name="Wang J."/>
            <person name="Sun R."/>
            <person name="Zhang B."/>
            <person name="Jiang S."/>
            <person name="Wang J."/>
            <person name="Du Y."/>
            <person name="Li S."/>
        </authorList>
    </citation>
    <scope>NUCLEOTIDE SEQUENCE [LARGE SCALE GENOMIC DNA]</scope>
    <source>
        <strain evidence="2">cv. 9930</strain>
    </source>
</reference>
<dbReference type="Proteomes" id="UP000029981">
    <property type="component" value="Chromosome 7"/>
</dbReference>
<proteinExistence type="predicted"/>
<dbReference type="Gramene" id="KGN44226">
    <property type="protein sequence ID" value="KGN44226"/>
    <property type="gene ID" value="Csa_7G232500"/>
</dbReference>
<sequence length="159" mass="17745">MTSSSSLSLCLFFPFPSSSSSSLRFINISNPFFSPSPNFPLFVSSRRRSSLNTSLWIRGHIRGDTDGDSSVPQKNNTMRMFGFGSNDETGTQIPTQAQSIVEGSGSVMVSEFKPVPDVDYLQKRKTLKFYPDWLIVIKLKEGLEEPKGYRHGSGTRHTI</sequence>
<reference evidence="1 2" key="3">
    <citation type="journal article" date="2010" name="BMC Genomics">
        <title>Transcriptome sequencing and comparative analysis of cucumber flowers with different sex types.</title>
        <authorList>
            <person name="Guo S."/>
            <person name="Zheng Y."/>
            <person name="Joung J.G."/>
            <person name="Liu S."/>
            <person name="Zhang Z."/>
            <person name="Crasta O.R."/>
            <person name="Sobral B.W."/>
            <person name="Xu Y."/>
            <person name="Huang S."/>
            <person name="Fei Z."/>
        </authorList>
    </citation>
    <scope>NUCLEOTIDE SEQUENCE [LARGE SCALE GENOMIC DNA]</scope>
    <source>
        <strain evidence="2">cv. 9930</strain>
    </source>
</reference>
<dbReference type="eggNOG" id="ENOG502QSRD">
    <property type="taxonomic scope" value="Eukaryota"/>
</dbReference>
<gene>
    <name evidence="1" type="ORF">Csa_7G232500</name>
</gene>
<dbReference type="STRING" id="3659.A0A0A0K8V7"/>
<evidence type="ECO:0000313" key="1">
    <source>
        <dbReference type="EMBL" id="KGN44226.1"/>
    </source>
</evidence>
<organism evidence="1 2">
    <name type="scientific">Cucumis sativus</name>
    <name type="common">Cucumber</name>
    <dbReference type="NCBI Taxonomy" id="3659"/>
    <lineage>
        <taxon>Eukaryota</taxon>
        <taxon>Viridiplantae</taxon>
        <taxon>Streptophyta</taxon>
        <taxon>Embryophyta</taxon>
        <taxon>Tracheophyta</taxon>
        <taxon>Spermatophyta</taxon>
        <taxon>Magnoliopsida</taxon>
        <taxon>eudicotyledons</taxon>
        <taxon>Gunneridae</taxon>
        <taxon>Pentapetalae</taxon>
        <taxon>rosids</taxon>
        <taxon>fabids</taxon>
        <taxon>Cucurbitales</taxon>
        <taxon>Cucurbitaceae</taxon>
        <taxon>Benincaseae</taxon>
        <taxon>Cucumis</taxon>
    </lineage>
</organism>
<keyword evidence="2" id="KW-1185">Reference proteome</keyword>